<dbReference type="EMBL" id="GGEC01081925">
    <property type="protein sequence ID" value="MBX62409.1"/>
    <property type="molecule type" value="Transcribed_RNA"/>
</dbReference>
<protein>
    <submittedName>
        <fullName evidence="1">Uncharacterized protein</fullName>
    </submittedName>
</protein>
<evidence type="ECO:0000313" key="1">
    <source>
        <dbReference type="EMBL" id="MBX62409.1"/>
    </source>
</evidence>
<accession>A0A2P2Q6A0</accession>
<reference evidence="1" key="1">
    <citation type="submission" date="2018-02" db="EMBL/GenBank/DDBJ databases">
        <title>Rhizophora mucronata_Transcriptome.</title>
        <authorList>
            <person name="Meera S.P."/>
            <person name="Sreeshan A."/>
            <person name="Augustine A."/>
        </authorList>
    </citation>
    <scope>NUCLEOTIDE SEQUENCE</scope>
    <source>
        <tissue evidence="1">Leaf</tissue>
    </source>
</reference>
<name>A0A2P2Q6A0_RHIMU</name>
<proteinExistence type="predicted"/>
<organism evidence="1">
    <name type="scientific">Rhizophora mucronata</name>
    <name type="common">Asiatic mangrove</name>
    <dbReference type="NCBI Taxonomy" id="61149"/>
    <lineage>
        <taxon>Eukaryota</taxon>
        <taxon>Viridiplantae</taxon>
        <taxon>Streptophyta</taxon>
        <taxon>Embryophyta</taxon>
        <taxon>Tracheophyta</taxon>
        <taxon>Spermatophyta</taxon>
        <taxon>Magnoliopsida</taxon>
        <taxon>eudicotyledons</taxon>
        <taxon>Gunneridae</taxon>
        <taxon>Pentapetalae</taxon>
        <taxon>rosids</taxon>
        <taxon>fabids</taxon>
        <taxon>Malpighiales</taxon>
        <taxon>Rhizophoraceae</taxon>
        <taxon>Rhizophora</taxon>
    </lineage>
</organism>
<sequence length="15" mass="1769">MLDFSHNYFIGSIPK</sequence>